<comment type="catalytic activity">
    <reaction evidence="10 11">
        <text>nicotinate beta-D-ribonucleotide + ATP + H(+) = deamido-NAD(+) + diphosphate</text>
        <dbReference type="Rhea" id="RHEA:22860"/>
        <dbReference type="ChEBI" id="CHEBI:15378"/>
        <dbReference type="ChEBI" id="CHEBI:30616"/>
        <dbReference type="ChEBI" id="CHEBI:33019"/>
        <dbReference type="ChEBI" id="CHEBI:57502"/>
        <dbReference type="ChEBI" id="CHEBI:58437"/>
        <dbReference type="EC" id="2.7.7.18"/>
    </reaction>
</comment>
<evidence type="ECO:0000313" key="13">
    <source>
        <dbReference type="EMBL" id="UOP05604.1"/>
    </source>
</evidence>
<keyword evidence="14" id="KW-1185">Reference proteome</keyword>
<evidence type="ECO:0000313" key="14">
    <source>
        <dbReference type="Proteomes" id="UP000831534"/>
    </source>
</evidence>
<protein>
    <recommendedName>
        <fullName evidence="11">Probable nicotinate-nucleotide adenylyltransferase</fullName>
        <ecNumber evidence="11">2.7.7.18</ecNumber>
    </recommendedName>
    <alternativeName>
        <fullName evidence="11">Deamido-NAD(+) diphosphorylase</fullName>
    </alternativeName>
    <alternativeName>
        <fullName evidence="11">Deamido-NAD(+) pyrophosphorylase</fullName>
    </alternativeName>
    <alternativeName>
        <fullName evidence="11">Nicotinate mononucleotide adenylyltransferase</fullName>
        <shortName evidence="11">NaMN adenylyltransferase</shortName>
    </alternativeName>
</protein>
<keyword evidence="4 11" id="KW-0662">Pyridine nucleotide biosynthesis</keyword>
<evidence type="ECO:0000256" key="8">
    <source>
        <dbReference type="ARBA" id="ARBA00022840"/>
    </source>
</evidence>
<comment type="pathway">
    <text evidence="2 11">Cofactor biosynthesis; NAD(+) biosynthesis; deamido-NAD(+) from nicotinate D-ribonucleotide: step 1/1.</text>
</comment>
<dbReference type="GO" id="GO:0004515">
    <property type="term" value="F:nicotinate-nucleotide adenylyltransferase activity"/>
    <property type="evidence" value="ECO:0007669"/>
    <property type="project" value="UniProtKB-UniRule"/>
</dbReference>
<keyword evidence="6 11" id="KW-0548">Nucleotidyltransferase</keyword>
<dbReference type="NCBIfam" id="TIGR00125">
    <property type="entry name" value="cyt_tran_rel"/>
    <property type="match status" value="1"/>
</dbReference>
<feature type="domain" description="Cytidyltransferase-like" evidence="12">
    <location>
        <begin position="6"/>
        <end position="174"/>
    </location>
</feature>
<keyword evidence="9 11" id="KW-0520">NAD</keyword>
<name>A0A8T9MWS6_9NEIS</name>
<dbReference type="InterPro" id="IPR004821">
    <property type="entry name" value="Cyt_trans-like"/>
</dbReference>
<proteinExistence type="inferred from homology"/>
<sequence length="201" mass="21785">MNAIGLFGGTFDPIHNGHLAIARAAADRLGLAQVLLLPAGDPYHKTAPRTPARHRLAMSVLAAQCDPRFAASDCDIVRGGATYTFDTVQVFRQIYPNAQLYWLMGSDSLLQLHTWHKWRELVRQTRFAVAVRAGVPLANAPRELQSWLGEAVQNGSVVLLDDIPPAVSSTQIRQTLASGGDAGACLPESVAAYIRAQGLYR</sequence>
<organism evidence="13 14">
    <name type="scientific">Conchiformibius kuhniae</name>
    <dbReference type="NCBI Taxonomy" id="211502"/>
    <lineage>
        <taxon>Bacteria</taxon>
        <taxon>Pseudomonadati</taxon>
        <taxon>Pseudomonadota</taxon>
        <taxon>Betaproteobacteria</taxon>
        <taxon>Neisseriales</taxon>
        <taxon>Neisseriaceae</taxon>
        <taxon>Conchiformibius</taxon>
    </lineage>
</organism>
<dbReference type="GO" id="GO:0009435">
    <property type="term" value="P:NAD+ biosynthetic process"/>
    <property type="evidence" value="ECO:0007669"/>
    <property type="project" value="UniProtKB-UniRule"/>
</dbReference>
<evidence type="ECO:0000256" key="1">
    <source>
        <dbReference type="ARBA" id="ARBA00002324"/>
    </source>
</evidence>
<dbReference type="PANTHER" id="PTHR39321:SF3">
    <property type="entry name" value="PHOSPHOPANTETHEINE ADENYLYLTRANSFERASE"/>
    <property type="match status" value="1"/>
</dbReference>
<dbReference type="NCBIfam" id="TIGR00482">
    <property type="entry name" value="nicotinate (nicotinamide) nucleotide adenylyltransferase"/>
    <property type="match status" value="1"/>
</dbReference>
<dbReference type="EMBL" id="CP091521">
    <property type="protein sequence ID" value="UOP05604.1"/>
    <property type="molecule type" value="Genomic_DNA"/>
</dbReference>
<evidence type="ECO:0000256" key="6">
    <source>
        <dbReference type="ARBA" id="ARBA00022695"/>
    </source>
</evidence>
<comment type="function">
    <text evidence="1 11">Catalyzes the reversible adenylation of nicotinate mononucleotide (NaMN) to nicotinic acid adenine dinucleotide (NaAD).</text>
</comment>
<evidence type="ECO:0000256" key="7">
    <source>
        <dbReference type="ARBA" id="ARBA00022741"/>
    </source>
</evidence>
<evidence type="ECO:0000256" key="5">
    <source>
        <dbReference type="ARBA" id="ARBA00022679"/>
    </source>
</evidence>
<keyword evidence="5 11" id="KW-0808">Transferase</keyword>
<evidence type="ECO:0000259" key="12">
    <source>
        <dbReference type="Pfam" id="PF01467"/>
    </source>
</evidence>
<gene>
    <name evidence="11 13" type="primary">nadD</name>
    <name evidence="13" type="ORF">LVJ77_05810</name>
</gene>
<keyword evidence="7 11" id="KW-0547">Nucleotide-binding</keyword>
<reference evidence="13" key="2">
    <citation type="submission" date="2024-09" db="EMBL/GenBank/DDBJ databases">
        <authorList>
            <person name="Veyrier F.J."/>
        </authorList>
    </citation>
    <scope>NUCLEOTIDE SEQUENCE</scope>
    <source>
        <strain evidence="13">17694</strain>
    </source>
</reference>
<evidence type="ECO:0000256" key="11">
    <source>
        <dbReference type="HAMAP-Rule" id="MF_00244"/>
    </source>
</evidence>
<dbReference type="InterPro" id="IPR005248">
    <property type="entry name" value="NadD/NMNAT"/>
</dbReference>
<comment type="similarity">
    <text evidence="3 11">Belongs to the NadD family.</text>
</comment>
<accession>A0A8T9MWS6</accession>
<evidence type="ECO:0000256" key="2">
    <source>
        <dbReference type="ARBA" id="ARBA00005019"/>
    </source>
</evidence>
<dbReference type="Gene3D" id="3.40.50.620">
    <property type="entry name" value="HUPs"/>
    <property type="match status" value="1"/>
</dbReference>
<dbReference type="EC" id="2.7.7.18" evidence="11"/>
<evidence type="ECO:0000256" key="3">
    <source>
        <dbReference type="ARBA" id="ARBA00009014"/>
    </source>
</evidence>
<dbReference type="RefSeq" id="WP_027009706.1">
    <property type="nucleotide sequence ID" value="NZ_CP091521.1"/>
</dbReference>
<dbReference type="HAMAP" id="MF_00244">
    <property type="entry name" value="NaMN_adenylyltr"/>
    <property type="match status" value="1"/>
</dbReference>
<dbReference type="PANTHER" id="PTHR39321">
    <property type="entry name" value="NICOTINATE-NUCLEOTIDE ADENYLYLTRANSFERASE-RELATED"/>
    <property type="match status" value="1"/>
</dbReference>
<dbReference type="NCBIfam" id="NF000840">
    <property type="entry name" value="PRK00071.1-3"/>
    <property type="match status" value="1"/>
</dbReference>
<dbReference type="Pfam" id="PF01467">
    <property type="entry name" value="CTP_transf_like"/>
    <property type="match status" value="1"/>
</dbReference>
<dbReference type="KEGG" id="ckh:LVJ77_05810"/>
<dbReference type="InterPro" id="IPR014729">
    <property type="entry name" value="Rossmann-like_a/b/a_fold"/>
</dbReference>
<dbReference type="CDD" id="cd02165">
    <property type="entry name" value="NMNAT"/>
    <property type="match status" value="1"/>
</dbReference>
<dbReference type="AlphaFoldDB" id="A0A8T9MWS6"/>
<dbReference type="SUPFAM" id="SSF52374">
    <property type="entry name" value="Nucleotidylyl transferase"/>
    <property type="match status" value="1"/>
</dbReference>
<evidence type="ECO:0000256" key="4">
    <source>
        <dbReference type="ARBA" id="ARBA00022642"/>
    </source>
</evidence>
<reference evidence="13" key="1">
    <citation type="journal article" date="2022" name="Res Sq">
        <title>Evolution of multicellular longitudinally dividing oral cavity symbionts (Neisseriaceae).</title>
        <authorList>
            <person name="Nyongesa S."/>
            <person name="Weber P."/>
            <person name="Bernet E."/>
            <person name="Pullido F."/>
            <person name="Nieckarz M."/>
            <person name="Delaby M."/>
            <person name="Nieves C."/>
            <person name="Viehboeck T."/>
            <person name="Krause N."/>
            <person name="Rivera-Millot A."/>
            <person name="Nakamura A."/>
            <person name="Vischer N."/>
            <person name="VanNieuwenhze M."/>
            <person name="Brun Y."/>
            <person name="Cava F."/>
            <person name="Bulgheresi S."/>
            <person name="Veyrier F."/>
        </authorList>
    </citation>
    <scope>NUCLEOTIDE SEQUENCE</scope>
    <source>
        <strain evidence="13">17694</strain>
    </source>
</reference>
<dbReference type="GO" id="GO:0005524">
    <property type="term" value="F:ATP binding"/>
    <property type="evidence" value="ECO:0007669"/>
    <property type="project" value="UniProtKB-KW"/>
</dbReference>
<evidence type="ECO:0000256" key="9">
    <source>
        <dbReference type="ARBA" id="ARBA00023027"/>
    </source>
</evidence>
<dbReference type="Proteomes" id="UP000831534">
    <property type="component" value="Chromosome"/>
</dbReference>
<keyword evidence="8 11" id="KW-0067">ATP-binding</keyword>
<evidence type="ECO:0000256" key="10">
    <source>
        <dbReference type="ARBA" id="ARBA00048721"/>
    </source>
</evidence>